<keyword evidence="3 5" id="KW-0413">Isomerase</keyword>
<evidence type="ECO:0000259" key="4">
    <source>
        <dbReference type="PROSITE" id="PS50072"/>
    </source>
</evidence>
<evidence type="ECO:0000256" key="1">
    <source>
        <dbReference type="ARBA" id="ARBA00013194"/>
    </source>
</evidence>
<dbReference type="eggNOG" id="COG0652">
    <property type="taxonomic scope" value="Bacteria"/>
</dbReference>
<dbReference type="OrthoDB" id="9807797at2"/>
<evidence type="ECO:0000256" key="3">
    <source>
        <dbReference type="ARBA" id="ARBA00023235"/>
    </source>
</evidence>
<sequence length="264" mass="30339">MRTVILLVVLFFYGLISEAQSRHVIISTNMGDIKIMLYDDTPKHRDSFLKLAKEGHYDGTLFYRVVKNFVIQGGSSDSKNAPAGKHIGYGSAKLNIDSEFRENRFHKKGALCAPRQPEDINHFKMSDVSQFYIVHGKVYTDQELQLLQKAINNPIKLQLKKKFYVPHKEELQKLKVENPKEFNRRLREIKDKIAVEYALSHKLEFTEQQKEVYTTQGGLPELDGDYTVFGEVVSGFDVVEKIAALKTDKNSRPYTDVKLVVRVL</sequence>
<evidence type="ECO:0000313" key="5">
    <source>
        <dbReference type="EMBL" id="GAF02931.1"/>
    </source>
</evidence>
<proteinExistence type="predicted"/>
<reference evidence="5 6" key="1">
    <citation type="journal article" date="2014" name="Genome Announc.">
        <title>Draft Genome Sequence of Cytophaga fermentans JCM 21142T, a Facultative Anaerobe Isolated from Marine Mud.</title>
        <authorList>
            <person name="Starns D."/>
            <person name="Oshima K."/>
            <person name="Suda W."/>
            <person name="Iino T."/>
            <person name="Yuki M."/>
            <person name="Inoue J."/>
            <person name="Kitamura K."/>
            <person name="Iida T."/>
            <person name="Darby A."/>
            <person name="Hattori M."/>
            <person name="Ohkuma M."/>
        </authorList>
    </citation>
    <scope>NUCLEOTIDE SEQUENCE [LARGE SCALE GENOMIC DNA]</scope>
    <source>
        <strain evidence="5 6">JCM 21142</strain>
    </source>
</reference>
<dbReference type="InterPro" id="IPR044666">
    <property type="entry name" value="Cyclophilin_A-like"/>
</dbReference>
<feature type="domain" description="PPIase cyclophilin-type" evidence="4">
    <location>
        <begin position="27"/>
        <end position="259"/>
    </location>
</feature>
<dbReference type="Pfam" id="PF00160">
    <property type="entry name" value="Pro_isomerase"/>
    <property type="match status" value="2"/>
</dbReference>
<dbReference type="EC" id="5.2.1.8" evidence="1"/>
<evidence type="ECO:0000313" key="6">
    <source>
        <dbReference type="Proteomes" id="UP000019402"/>
    </source>
</evidence>
<dbReference type="Proteomes" id="UP000019402">
    <property type="component" value="Unassembled WGS sequence"/>
</dbReference>
<dbReference type="PROSITE" id="PS50072">
    <property type="entry name" value="CSA_PPIASE_2"/>
    <property type="match status" value="1"/>
</dbReference>
<gene>
    <name evidence="5" type="ORF">JCM21142_41581</name>
</gene>
<keyword evidence="2" id="KW-0697">Rotamase</keyword>
<comment type="caution">
    <text evidence="5">The sequence shown here is derived from an EMBL/GenBank/DDBJ whole genome shotgun (WGS) entry which is preliminary data.</text>
</comment>
<accession>W7YEQ4</accession>
<organism evidence="5 6">
    <name type="scientific">Saccharicrinis fermentans DSM 9555 = JCM 21142</name>
    <dbReference type="NCBI Taxonomy" id="869213"/>
    <lineage>
        <taxon>Bacteria</taxon>
        <taxon>Pseudomonadati</taxon>
        <taxon>Bacteroidota</taxon>
        <taxon>Bacteroidia</taxon>
        <taxon>Marinilabiliales</taxon>
        <taxon>Marinilabiliaceae</taxon>
        <taxon>Saccharicrinis</taxon>
    </lineage>
</organism>
<keyword evidence="6" id="KW-1185">Reference proteome</keyword>
<dbReference type="AlphaFoldDB" id="W7YEQ4"/>
<dbReference type="PANTHER" id="PTHR45625">
    <property type="entry name" value="PEPTIDYL-PROLYL CIS-TRANS ISOMERASE-RELATED"/>
    <property type="match status" value="1"/>
</dbReference>
<dbReference type="Gene3D" id="2.40.100.10">
    <property type="entry name" value="Cyclophilin-like"/>
    <property type="match status" value="2"/>
</dbReference>
<protein>
    <recommendedName>
        <fullName evidence="1">peptidylprolyl isomerase</fullName>
        <ecNumber evidence="1">5.2.1.8</ecNumber>
    </recommendedName>
</protein>
<dbReference type="RefSeq" id="WP_027472759.1">
    <property type="nucleotide sequence ID" value="NZ_BAMD01000015.1"/>
</dbReference>
<dbReference type="GO" id="GO:0003755">
    <property type="term" value="F:peptidyl-prolyl cis-trans isomerase activity"/>
    <property type="evidence" value="ECO:0007669"/>
    <property type="project" value="UniProtKB-KW"/>
</dbReference>
<dbReference type="PANTHER" id="PTHR45625:SF4">
    <property type="entry name" value="PEPTIDYLPROLYL ISOMERASE DOMAIN AND WD REPEAT-CONTAINING PROTEIN 1"/>
    <property type="match status" value="1"/>
</dbReference>
<dbReference type="InterPro" id="IPR002130">
    <property type="entry name" value="Cyclophilin-type_PPIase_dom"/>
</dbReference>
<dbReference type="STRING" id="869213.GCA_000517085_03324"/>
<dbReference type="SUPFAM" id="SSF50891">
    <property type="entry name" value="Cyclophilin-like"/>
    <property type="match status" value="2"/>
</dbReference>
<evidence type="ECO:0000256" key="2">
    <source>
        <dbReference type="ARBA" id="ARBA00023110"/>
    </source>
</evidence>
<name>W7YEQ4_9BACT</name>
<dbReference type="CDD" id="cd00317">
    <property type="entry name" value="cyclophilin"/>
    <property type="match status" value="1"/>
</dbReference>
<dbReference type="InterPro" id="IPR029000">
    <property type="entry name" value="Cyclophilin-like_dom_sf"/>
</dbReference>
<dbReference type="EMBL" id="BAMD01000015">
    <property type="protein sequence ID" value="GAF02931.1"/>
    <property type="molecule type" value="Genomic_DNA"/>
</dbReference>